<feature type="transmembrane region" description="Helical" evidence="2">
    <location>
        <begin position="6"/>
        <end position="24"/>
    </location>
</feature>
<reference evidence="3 4" key="1">
    <citation type="submission" date="2015-09" db="EMBL/GenBank/DDBJ databases">
        <authorList>
            <consortium name="Swine Surveillance"/>
        </authorList>
    </citation>
    <scope>NUCLEOTIDE SEQUENCE [LARGE SCALE GENOMIC DNA]</scope>
    <source>
        <strain evidence="3 4">CECT 8383</strain>
    </source>
</reference>
<dbReference type="GO" id="GO:0016874">
    <property type="term" value="F:ligase activity"/>
    <property type="evidence" value="ECO:0007669"/>
    <property type="project" value="UniProtKB-KW"/>
</dbReference>
<feature type="region of interest" description="Disordered" evidence="1">
    <location>
        <begin position="454"/>
        <end position="477"/>
    </location>
</feature>
<feature type="transmembrane region" description="Helical" evidence="2">
    <location>
        <begin position="91"/>
        <end position="109"/>
    </location>
</feature>
<keyword evidence="4" id="KW-1185">Reference proteome</keyword>
<keyword evidence="2" id="KW-0472">Membrane</keyword>
<protein>
    <submittedName>
        <fullName evidence="3">Lipid A core-O-antigen ligase</fullName>
    </submittedName>
</protein>
<evidence type="ECO:0000313" key="4">
    <source>
        <dbReference type="Proteomes" id="UP000051681"/>
    </source>
</evidence>
<accession>A0A0P1HBN9</accession>
<dbReference type="AlphaFoldDB" id="A0A0P1HBN9"/>
<dbReference type="RefSeq" id="WP_076400143.1">
    <property type="nucleotide sequence ID" value="NZ_CYSF01000007.1"/>
</dbReference>
<feature type="transmembrane region" description="Helical" evidence="2">
    <location>
        <begin position="159"/>
        <end position="176"/>
    </location>
</feature>
<evidence type="ECO:0000256" key="2">
    <source>
        <dbReference type="SAM" id="Phobius"/>
    </source>
</evidence>
<dbReference type="Proteomes" id="UP000051681">
    <property type="component" value="Unassembled WGS sequence"/>
</dbReference>
<dbReference type="EMBL" id="CYSF01000007">
    <property type="protein sequence ID" value="CUH84381.1"/>
    <property type="molecule type" value="Genomic_DNA"/>
</dbReference>
<evidence type="ECO:0000256" key="1">
    <source>
        <dbReference type="SAM" id="MobiDB-lite"/>
    </source>
</evidence>
<feature type="transmembrane region" description="Helical" evidence="2">
    <location>
        <begin position="61"/>
        <end position="79"/>
    </location>
</feature>
<sequence>MEPNALAYLVLGLWPLIAIGLFQWLPPVRAFLANIFLSYLFLPTAPVQFDLPLLPPLDKETLPALSLCLAVFIAVQQGRLEQVSWIPQSRLLRGLLAVFVLSPLFTVLTNTDALFFGRIGLPGLGLRDAISLVLTRIIMIVPMLVALGLLRRRQDLRDMLLGFALFGLIYSAPMLIEVRLSPQLNNWIYGFYQHLFDQSIRFGGYRPVVFLYHGIWVAFFAMSATLATAAIARQSAGPERARAAILMLYLFVVLVLCKSIGALLYALILLPLVLFMPQRIQILLAMIIATAALTYPVIKGAGLLPEQTLVEAFARISAERANSLQFRLNNETLLLERAMERPWLGWGSWGRNQIYDPITGEELIADGRWVIAIGFYGWIGFIAEMGLLAAPIFVMVLRYRTLHAAGLSTLAGATALILSVNILDLLPNATLTPLTWLLSGGLLGHCEYLRHRRQAPDPATPSSPAPKRTQKPLHSVM</sequence>
<keyword evidence="2" id="KW-0812">Transmembrane</keyword>
<feature type="transmembrane region" description="Helical" evidence="2">
    <location>
        <begin position="244"/>
        <end position="268"/>
    </location>
</feature>
<feature type="transmembrane region" description="Helical" evidence="2">
    <location>
        <begin position="369"/>
        <end position="396"/>
    </location>
</feature>
<feature type="transmembrane region" description="Helical" evidence="2">
    <location>
        <begin position="210"/>
        <end position="232"/>
    </location>
</feature>
<organism evidence="3 4">
    <name type="scientific">Thalassovita mediterranea</name>
    <dbReference type="NCBI Taxonomy" id="340021"/>
    <lineage>
        <taxon>Bacteria</taxon>
        <taxon>Pseudomonadati</taxon>
        <taxon>Pseudomonadota</taxon>
        <taxon>Alphaproteobacteria</taxon>
        <taxon>Rhodobacterales</taxon>
        <taxon>Roseobacteraceae</taxon>
        <taxon>Thalassovita</taxon>
    </lineage>
</organism>
<proteinExistence type="predicted"/>
<evidence type="ECO:0000313" key="3">
    <source>
        <dbReference type="EMBL" id="CUH84381.1"/>
    </source>
</evidence>
<keyword evidence="3" id="KW-0436">Ligase</keyword>
<feature type="transmembrane region" description="Helical" evidence="2">
    <location>
        <begin position="129"/>
        <end position="150"/>
    </location>
</feature>
<gene>
    <name evidence="3" type="ORF">TM5383_01590</name>
</gene>
<feature type="transmembrane region" description="Helical" evidence="2">
    <location>
        <begin position="402"/>
        <end position="423"/>
    </location>
</feature>
<dbReference type="STRING" id="340021.TM5383_01590"/>
<feature type="transmembrane region" description="Helical" evidence="2">
    <location>
        <begin position="280"/>
        <end position="298"/>
    </location>
</feature>
<name>A0A0P1HBN9_9RHOB</name>
<keyword evidence="2" id="KW-1133">Transmembrane helix</keyword>